<gene>
    <name evidence="1" type="ORF">SAMN05216271_0430</name>
</gene>
<dbReference type="RefSeq" id="WP_092283403.1">
    <property type="nucleotide sequence ID" value="NZ_LT629763.1"/>
</dbReference>
<evidence type="ECO:0000313" key="2">
    <source>
        <dbReference type="Proteomes" id="UP000243413"/>
    </source>
</evidence>
<dbReference type="AlphaFoldDB" id="A0A1H1M161"/>
<dbReference type="OrthoDB" id="5956333at2"/>
<name>A0A1H1M161_9GAMM</name>
<reference evidence="2" key="1">
    <citation type="submission" date="2016-10" db="EMBL/GenBank/DDBJ databases">
        <authorList>
            <person name="Varghese N."/>
            <person name="Submissions S."/>
        </authorList>
    </citation>
    <scope>NUCLEOTIDE SEQUENCE [LARGE SCALE GENOMIC DNA]</scope>
    <source>
        <strain evidence="2">JCM 14963</strain>
    </source>
</reference>
<protein>
    <submittedName>
        <fullName evidence="1">Uncharacterized protein</fullName>
    </submittedName>
</protein>
<proteinExistence type="predicted"/>
<evidence type="ECO:0000313" key="1">
    <source>
        <dbReference type="EMBL" id="SDR80035.1"/>
    </source>
</evidence>
<organism evidence="1 2">
    <name type="scientific">Halopseudomonas sabulinigri</name>
    <dbReference type="NCBI Taxonomy" id="472181"/>
    <lineage>
        <taxon>Bacteria</taxon>
        <taxon>Pseudomonadati</taxon>
        <taxon>Pseudomonadota</taxon>
        <taxon>Gammaproteobacteria</taxon>
        <taxon>Pseudomonadales</taxon>
        <taxon>Pseudomonadaceae</taxon>
        <taxon>Halopseudomonas</taxon>
    </lineage>
</organism>
<dbReference type="NCBIfam" id="NF041728">
    <property type="entry name" value="BPSL0761_fam"/>
    <property type="match status" value="1"/>
</dbReference>
<dbReference type="InterPro" id="IPR049723">
    <property type="entry name" value="BPSL0761-like"/>
</dbReference>
<dbReference type="EMBL" id="LT629763">
    <property type="protein sequence ID" value="SDR80035.1"/>
    <property type="molecule type" value="Genomic_DNA"/>
</dbReference>
<accession>A0A1H1M161</accession>
<sequence length="72" mass="8140">MTLPHERTRSLVQAGELLAEISKDHSLPDEIRAQVKVVLRHYPSSKEILLIGKRDEMADDPFGPWLSSDTKS</sequence>
<dbReference type="Proteomes" id="UP000243413">
    <property type="component" value="Chromosome I"/>
</dbReference>